<accession>A0A8C6U6H4</accession>
<evidence type="ECO:0000256" key="10">
    <source>
        <dbReference type="PIRSR" id="PIRSR001814-1"/>
    </source>
</evidence>
<feature type="disulfide bond" evidence="10">
    <location>
        <begin position="116"/>
        <end position="127"/>
    </location>
</feature>
<dbReference type="PANTHER" id="PTHR10558">
    <property type="entry name" value="SOMATOSTATIN"/>
    <property type="match status" value="1"/>
</dbReference>
<feature type="chain" id="PRO_5034529156" description="Somatostatin-2" evidence="11">
    <location>
        <begin position="25"/>
        <end position="127"/>
    </location>
</feature>
<evidence type="ECO:0000256" key="9">
    <source>
        <dbReference type="ARBA" id="ARBA00043047"/>
    </source>
</evidence>
<evidence type="ECO:0000256" key="4">
    <source>
        <dbReference type="ARBA" id="ARBA00022525"/>
    </source>
</evidence>
<evidence type="ECO:0000256" key="8">
    <source>
        <dbReference type="ARBA" id="ARBA00039198"/>
    </source>
</evidence>
<evidence type="ECO:0000313" key="13">
    <source>
        <dbReference type="Ensembl" id="ENSNMLP00000030429.1"/>
    </source>
</evidence>
<comment type="function">
    <text evidence="1">Somatostatin inhibits the release of somatotropin.</text>
</comment>
<name>A0A8C6U6H4_9GOBI</name>
<reference evidence="13" key="1">
    <citation type="submission" date="2025-08" db="UniProtKB">
        <authorList>
            <consortium name="Ensembl"/>
        </authorList>
    </citation>
    <scope>IDENTIFICATION</scope>
</reference>
<dbReference type="Pfam" id="PF03002">
    <property type="entry name" value="Somatostatin"/>
    <property type="match status" value="1"/>
</dbReference>
<dbReference type="PANTHER" id="PTHR10558:SF6">
    <property type="entry name" value="SOMATOSTATIN 1, TANDEM DUPLICATE 2"/>
    <property type="match status" value="1"/>
</dbReference>
<comment type="subcellular location">
    <subcellularLocation>
        <location evidence="2">Secreted</location>
    </subcellularLocation>
</comment>
<evidence type="ECO:0000256" key="1">
    <source>
        <dbReference type="ARBA" id="ARBA00003524"/>
    </source>
</evidence>
<reference evidence="13" key="2">
    <citation type="submission" date="2025-09" db="UniProtKB">
        <authorList>
            <consortium name="Ensembl"/>
        </authorList>
    </citation>
    <scope>IDENTIFICATION</scope>
</reference>
<evidence type="ECO:0000256" key="11">
    <source>
        <dbReference type="SAM" id="SignalP"/>
    </source>
</evidence>
<evidence type="ECO:0000259" key="12">
    <source>
        <dbReference type="Pfam" id="PF03002"/>
    </source>
</evidence>
<keyword evidence="11" id="KW-0732">Signal</keyword>
<dbReference type="InterPro" id="IPR004250">
    <property type="entry name" value="Somatostatin"/>
</dbReference>
<proteinExistence type="inferred from homology"/>
<organism evidence="13 14">
    <name type="scientific">Neogobius melanostomus</name>
    <name type="common">round goby</name>
    <dbReference type="NCBI Taxonomy" id="47308"/>
    <lineage>
        <taxon>Eukaryota</taxon>
        <taxon>Metazoa</taxon>
        <taxon>Chordata</taxon>
        <taxon>Craniata</taxon>
        <taxon>Vertebrata</taxon>
        <taxon>Euteleostomi</taxon>
        <taxon>Actinopterygii</taxon>
        <taxon>Neopterygii</taxon>
        <taxon>Teleostei</taxon>
        <taxon>Neoteleostei</taxon>
        <taxon>Acanthomorphata</taxon>
        <taxon>Gobiaria</taxon>
        <taxon>Gobiiformes</taxon>
        <taxon>Gobioidei</taxon>
        <taxon>Gobiidae</taxon>
        <taxon>Benthophilinae</taxon>
        <taxon>Neogobiini</taxon>
        <taxon>Neogobius</taxon>
    </lineage>
</organism>
<dbReference type="AlphaFoldDB" id="A0A8C6U6H4"/>
<dbReference type="Ensembl" id="ENSNMLT00000033937.1">
    <property type="protein sequence ID" value="ENSNMLP00000030429.1"/>
    <property type="gene ID" value="ENSNMLG00000019198.1"/>
</dbReference>
<evidence type="ECO:0000256" key="2">
    <source>
        <dbReference type="ARBA" id="ARBA00004613"/>
    </source>
</evidence>
<protein>
    <recommendedName>
        <fullName evidence="8">Somatostatin-2</fullName>
    </recommendedName>
    <alternativeName>
        <fullName evidence="9">Somatostatin II</fullName>
    </alternativeName>
</protein>
<comment type="similarity">
    <text evidence="3">Belongs to the somatostatin family.</text>
</comment>
<dbReference type="InterPro" id="IPR018142">
    <property type="entry name" value="Somatostatin/Cortistatin_C"/>
</dbReference>
<feature type="signal peptide" evidence="11">
    <location>
        <begin position="1"/>
        <end position="24"/>
    </location>
</feature>
<keyword evidence="5" id="KW-0165">Cleavage on pair of basic residues</keyword>
<evidence type="ECO:0000256" key="5">
    <source>
        <dbReference type="ARBA" id="ARBA00022685"/>
    </source>
</evidence>
<dbReference type="GO" id="GO:0030334">
    <property type="term" value="P:regulation of cell migration"/>
    <property type="evidence" value="ECO:0007669"/>
    <property type="project" value="TreeGrafter"/>
</dbReference>
<keyword evidence="4" id="KW-0964">Secreted</keyword>
<dbReference type="PIRSF" id="PIRSF001814">
    <property type="entry name" value="Somatostatin"/>
    <property type="match status" value="1"/>
</dbReference>
<feature type="domain" description="Somatostatin/Cortistatin C-terminal" evidence="12">
    <location>
        <begin position="110"/>
        <end position="127"/>
    </location>
</feature>
<evidence type="ECO:0000256" key="3">
    <source>
        <dbReference type="ARBA" id="ARBA00008327"/>
    </source>
</evidence>
<dbReference type="GO" id="GO:0005615">
    <property type="term" value="C:extracellular space"/>
    <property type="evidence" value="ECO:0007669"/>
    <property type="project" value="TreeGrafter"/>
</dbReference>
<evidence type="ECO:0000256" key="7">
    <source>
        <dbReference type="ARBA" id="ARBA00023157"/>
    </source>
</evidence>
<evidence type="ECO:0000313" key="14">
    <source>
        <dbReference type="Proteomes" id="UP000694523"/>
    </source>
</evidence>
<sequence length="127" mass="14171">SFSPQMQCVLASVLLLSILVLAESADQEQSPEPMDEDLQQDLDMELTRHRLLQRVRSAGLLSQRAVEDLLLAQMSLPEVNAPKPVIPKENGGHVTLQRSVESANNNLPPRERKAGCKNFYWKGFTSC</sequence>
<dbReference type="GO" id="GO:0005179">
    <property type="term" value="F:hormone activity"/>
    <property type="evidence" value="ECO:0007669"/>
    <property type="project" value="UniProtKB-KW"/>
</dbReference>
<keyword evidence="7 10" id="KW-1015">Disulfide bond</keyword>
<keyword evidence="6" id="KW-0372">Hormone</keyword>
<evidence type="ECO:0000256" key="6">
    <source>
        <dbReference type="ARBA" id="ARBA00022702"/>
    </source>
</evidence>
<keyword evidence="14" id="KW-1185">Reference proteome</keyword>
<dbReference type="Proteomes" id="UP000694523">
    <property type="component" value="Unplaced"/>
</dbReference>